<sequence>MSRRLPRRRILSGSALLGAASLAGSLPRSDRAETGSEHATTSRPAPSPETRSATDATPSDVDLEGLEEFVDETVPDLLDDHDVVGASMAVVRSDGVELARGFGDADRAEGTTVDAGETAFRIGSVSKPLVWAATMQLIEDGRIDPGEDVRNPLESVSIPDAYDEPITVSHLATHTAGFEERFRGTWVTDPEARRPLAEVLDEERPERVRPPGEIASYSNYGTALAGQLVADVAGTSFEAYAEESLFEPLSMTSATFEQPAPDEIVVSKGYTSFGGGVEEAPELGLEIAPAGAAVATATDVAQFLWALLGDGAVDGGRILEPESVDAALDRWFTHHDAVPGIAFGLLEDERRGVRILHHDGMVPGFYSYLVLVPEYDLGLFLAYNTNTGGAANADVLEAFFEEFVPRTDAEPSLETEPDGPPRRADDLVGTYRGVRIAESTHARLSSTLQAGQIDVSVDDGYLVTDAGGGTTRWIEREPLVFDEADGTGTLAFRDDGGAVTHLFTGFHAYERIARHESLAVHGGLVGATTLGMLSGLAAWPLSWGWRRFGGDSSTVAEPDADSSSRVESSDRGSPSDATETSDAATSRSPPALPLPAGGPARARWIAGGAIACLFGFVAAVIALLVLYPHTLLSDPPLAYDLVAVLGLLGAGGAVASAGYAVVAWRDGYWSRLSRLHYALVVASAIGFCWLLWYWNLLRIPS</sequence>
<dbReference type="Pfam" id="PF00144">
    <property type="entry name" value="Beta-lactamase"/>
    <property type="match status" value="1"/>
</dbReference>
<dbReference type="InterPro" id="IPR012338">
    <property type="entry name" value="Beta-lactam/transpept-like"/>
</dbReference>
<evidence type="ECO:0000256" key="2">
    <source>
        <dbReference type="SAM" id="Phobius"/>
    </source>
</evidence>
<dbReference type="AlphaFoldDB" id="A0A3N6MNX5"/>
<feature type="region of interest" description="Disordered" evidence="1">
    <location>
        <begin position="21"/>
        <end position="61"/>
    </location>
</feature>
<accession>A0A3N6MNX5</accession>
<dbReference type="InterPro" id="IPR001466">
    <property type="entry name" value="Beta-lactam-related"/>
</dbReference>
<keyword evidence="2" id="KW-1133">Transmembrane helix</keyword>
<name>A0A3N6MNX5_NATCH</name>
<proteinExistence type="predicted"/>
<dbReference type="Gene3D" id="3.40.710.10">
    <property type="entry name" value="DD-peptidase/beta-lactamase superfamily"/>
    <property type="match status" value="1"/>
</dbReference>
<evidence type="ECO:0000313" key="4">
    <source>
        <dbReference type="EMBL" id="RQH03395.1"/>
    </source>
</evidence>
<evidence type="ECO:0000313" key="5">
    <source>
        <dbReference type="Proteomes" id="UP000281431"/>
    </source>
</evidence>
<evidence type="ECO:0000259" key="3">
    <source>
        <dbReference type="Pfam" id="PF00144"/>
    </source>
</evidence>
<dbReference type="InterPro" id="IPR006311">
    <property type="entry name" value="TAT_signal"/>
</dbReference>
<reference evidence="4 5" key="1">
    <citation type="submission" date="2018-10" db="EMBL/GenBank/DDBJ databases">
        <title>Natrarchaeobius chitinivorans gen. nov., sp. nov., and Natrarchaeobius haloalkaliphilus sp. nov., alkaliphilic, chitin-utilizing haloarchaea from hypersaline alkaline lakes.</title>
        <authorList>
            <person name="Sorokin D.Y."/>
            <person name="Elcheninov A.G."/>
            <person name="Kostrikina N.A."/>
            <person name="Bale N.J."/>
            <person name="Sinninghe Damste J.S."/>
            <person name="Khijniak T.V."/>
            <person name="Kublanov I.V."/>
            <person name="Toshchakov S.V."/>
        </authorList>
    </citation>
    <scope>NUCLEOTIDE SEQUENCE [LARGE SCALE GENOMIC DNA]</scope>
    <source>
        <strain evidence="4 5">AArcht7</strain>
    </source>
</reference>
<dbReference type="InterPro" id="IPR050491">
    <property type="entry name" value="AmpC-like"/>
</dbReference>
<feature type="compositionally biased region" description="Polar residues" evidence="1">
    <location>
        <begin position="37"/>
        <end position="57"/>
    </location>
</feature>
<keyword evidence="4" id="KW-0378">Hydrolase</keyword>
<dbReference type="Proteomes" id="UP000281431">
    <property type="component" value="Unassembled WGS sequence"/>
</dbReference>
<feature type="transmembrane region" description="Helical" evidence="2">
    <location>
        <begin position="675"/>
        <end position="694"/>
    </location>
</feature>
<comment type="caution">
    <text evidence="4">The sequence shown here is derived from an EMBL/GenBank/DDBJ whole genome shotgun (WGS) entry which is preliminary data.</text>
</comment>
<protein>
    <submittedName>
        <fullName evidence="4">Class A beta-lactamase-related serine hydrolase</fullName>
    </submittedName>
</protein>
<dbReference type="EMBL" id="REFZ01000001">
    <property type="protein sequence ID" value="RQH03395.1"/>
    <property type="molecule type" value="Genomic_DNA"/>
</dbReference>
<feature type="domain" description="Beta-lactamase-related" evidence="3">
    <location>
        <begin position="70"/>
        <end position="390"/>
    </location>
</feature>
<feature type="region of interest" description="Disordered" evidence="1">
    <location>
        <begin position="554"/>
        <end position="593"/>
    </location>
</feature>
<keyword evidence="2" id="KW-0812">Transmembrane</keyword>
<dbReference type="OrthoDB" id="111095at2157"/>
<keyword evidence="5" id="KW-1185">Reference proteome</keyword>
<dbReference type="PANTHER" id="PTHR46825:SF9">
    <property type="entry name" value="BETA-LACTAMASE-RELATED DOMAIN-CONTAINING PROTEIN"/>
    <property type="match status" value="1"/>
</dbReference>
<gene>
    <name evidence="4" type="ORF">EA472_02180</name>
</gene>
<feature type="transmembrane region" description="Helical" evidence="2">
    <location>
        <begin position="639"/>
        <end position="663"/>
    </location>
</feature>
<feature type="transmembrane region" description="Helical" evidence="2">
    <location>
        <begin position="518"/>
        <end position="539"/>
    </location>
</feature>
<dbReference type="SUPFAM" id="SSF56601">
    <property type="entry name" value="beta-lactamase/transpeptidase-like"/>
    <property type="match status" value="1"/>
</dbReference>
<feature type="compositionally biased region" description="Low complexity" evidence="1">
    <location>
        <begin position="583"/>
        <end position="593"/>
    </location>
</feature>
<keyword evidence="2" id="KW-0472">Membrane</keyword>
<dbReference type="PANTHER" id="PTHR46825">
    <property type="entry name" value="D-ALANYL-D-ALANINE-CARBOXYPEPTIDASE/ENDOPEPTIDASE AMPH"/>
    <property type="match status" value="1"/>
</dbReference>
<dbReference type="GO" id="GO:0016787">
    <property type="term" value="F:hydrolase activity"/>
    <property type="evidence" value="ECO:0007669"/>
    <property type="project" value="UniProtKB-KW"/>
</dbReference>
<dbReference type="PROSITE" id="PS51318">
    <property type="entry name" value="TAT"/>
    <property type="match status" value="1"/>
</dbReference>
<organism evidence="4 5">
    <name type="scientific">Natrarchaeobius chitinivorans</name>
    <dbReference type="NCBI Taxonomy" id="1679083"/>
    <lineage>
        <taxon>Archaea</taxon>
        <taxon>Methanobacteriati</taxon>
        <taxon>Methanobacteriota</taxon>
        <taxon>Stenosarchaea group</taxon>
        <taxon>Halobacteria</taxon>
        <taxon>Halobacteriales</taxon>
        <taxon>Natrialbaceae</taxon>
        <taxon>Natrarchaeobius</taxon>
    </lineage>
</organism>
<feature type="transmembrane region" description="Helical" evidence="2">
    <location>
        <begin position="604"/>
        <end position="627"/>
    </location>
</feature>
<evidence type="ECO:0000256" key="1">
    <source>
        <dbReference type="SAM" id="MobiDB-lite"/>
    </source>
</evidence>